<dbReference type="RefSeq" id="XP_016612935.1">
    <property type="nucleotide sequence ID" value="XM_016756994.1"/>
</dbReference>
<dbReference type="PANTHER" id="PTHR10978">
    <property type="entry name" value="SUCCINATE DEHYDROGENASE CYTOCHROME B560 SUBUNIT"/>
    <property type="match status" value="1"/>
</dbReference>
<sequence length="192" mass="20788">MFASRSLQSSRVAVSQLNLIRAAGLGRQCAAVAVIPRSKFTTTPAPRRAVDVNDPDAAKPTLEVDAYAKSERLGRPSSPHFTIYQIQQQMYMSLTHRITGVGLGALFYLGGIWYAVSPYSSAEVVNLVHSLPPSVIFAGKFTLALPMVYHSLTGVRHLIWDTGRMLTVKNVYNSGYAIMAASALGAAYLAIQ</sequence>
<evidence type="ECO:0000256" key="1">
    <source>
        <dbReference type="ARBA" id="ARBA00004141"/>
    </source>
</evidence>
<dbReference type="InterPro" id="IPR018495">
    <property type="entry name" value="Succ_DH_cyt_bsu_CS"/>
</dbReference>
<evidence type="ECO:0000313" key="10">
    <source>
        <dbReference type="Proteomes" id="UP000053201"/>
    </source>
</evidence>
<dbReference type="GO" id="GO:0006121">
    <property type="term" value="P:mitochondrial electron transport, succinate to ubiquinone"/>
    <property type="evidence" value="ECO:0007669"/>
    <property type="project" value="TreeGrafter"/>
</dbReference>
<keyword evidence="2" id="KW-0349">Heme</keyword>
<dbReference type="InParanoid" id="A0A0L0HU65"/>
<evidence type="ECO:0000256" key="7">
    <source>
        <dbReference type="ARBA" id="ARBA00023136"/>
    </source>
</evidence>
<dbReference type="GO" id="GO:0006099">
    <property type="term" value="P:tricarboxylic acid cycle"/>
    <property type="evidence" value="ECO:0007669"/>
    <property type="project" value="InterPro"/>
</dbReference>
<dbReference type="InterPro" id="IPR000701">
    <property type="entry name" value="SuccDH_FuR_B_TM-su"/>
</dbReference>
<dbReference type="OMA" id="LTWMLSG"/>
<evidence type="ECO:0000256" key="8">
    <source>
        <dbReference type="SAM" id="Phobius"/>
    </source>
</evidence>
<feature type="transmembrane region" description="Helical" evidence="8">
    <location>
        <begin position="98"/>
        <end position="116"/>
    </location>
</feature>
<dbReference type="eggNOG" id="KOG0449">
    <property type="taxonomic scope" value="Eukaryota"/>
</dbReference>
<dbReference type="AlphaFoldDB" id="A0A0L0HU65"/>
<name>A0A0L0HU65_SPIPD</name>
<keyword evidence="7 8" id="KW-0472">Membrane</keyword>
<organism evidence="9 10">
    <name type="scientific">Spizellomyces punctatus (strain DAOM BR117)</name>
    <dbReference type="NCBI Taxonomy" id="645134"/>
    <lineage>
        <taxon>Eukaryota</taxon>
        <taxon>Fungi</taxon>
        <taxon>Fungi incertae sedis</taxon>
        <taxon>Chytridiomycota</taxon>
        <taxon>Chytridiomycota incertae sedis</taxon>
        <taxon>Chytridiomycetes</taxon>
        <taxon>Spizellomycetales</taxon>
        <taxon>Spizellomycetaceae</taxon>
        <taxon>Spizellomyces</taxon>
    </lineage>
</organism>
<dbReference type="InterPro" id="IPR034804">
    <property type="entry name" value="SQR/QFR_C/D"/>
</dbReference>
<dbReference type="Pfam" id="PF01127">
    <property type="entry name" value="Sdh_cyt"/>
    <property type="match status" value="1"/>
</dbReference>
<dbReference type="PROSITE" id="PS01001">
    <property type="entry name" value="SDH_CYT_2"/>
    <property type="match status" value="1"/>
</dbReference>
<dbReference type="VEuPathDB" id="FungiDB:SPPG_08854"/>
<dbReference type="GO" id="GO:0046872">
    <property type="term" value="F:metal ion binding"/>
    <property type="evidence" value="ECO:0007669"/>
    <property type="project" value="UniProtKB-KW"/>
</dbReference>
<reference evidence="9 10" key="1">
    <citation type="submission" date="2009-08" db="EMBL/GenBank/DDBJ databases">
        <title>The Genome Sequence of Spizellomyces punctatus strain DAOM BR117.</title>
        <authorList>
            <consortium name="The Broad Institute Genome Sequencing Platform"/>
            <person name="Russ C."/>
            <person name="Cuomo C."/>
            <person name="Shea T."/>
            <person name="Young S.K."/>
            <person name="Zeng Q."/>
            <person name="Koehrsen M."/>
            <person name="Haas B."/>
            <person name="Borodovsky M."/>
            <person name="Guigo R."/>
            <person name="Alvarado L."/>
            <person name="Berlin A."/>
            <person name="Bochicchio J."/>
            <person name="Borenstein D."/>
            <person name="Chapman S."/>
            <person name="Chen Z."/>
            <person name="Engels R."/>
            <person name="Freedman E."/>
            <person name="Gellesch M."/>
            <person name="Goldberg J."/>
            <person name="Griggs A."/>
            <person name="Gujja S."/>
            <person name="Heiman D."/>
            <person name="Hepburn T."/>
            <person name="Howarth C."/>
            <person name="Jen D."/>
            <person name="Larson L."/>
            <person name="Lewis B."/>
            <person name="Mehta T."/>
            <person name="Park D."/>
            <person name="Pearson M."/>
            <person name="Roberts A."/>
            <person name="Saif S."/>
            <person name="Shenoy N."/>
            <person name="Sisk P."/>
            <person name="Stolte C."/>
            <person name="Sykes S."/>
            <person name="Thomson T."/>
            <person name="Walk T."/>
            <person name="White J."/>
            <person name="Yandava C."/>
            <person name="Burger G."/>
            <person name="Gray M.W."/>
            <person name="Holland P.W.H."/>
            <person name="King N."/>
            <person name="Lang F.B.F."/>
            <person name="Roger A.J."/>
            <person name="Ruiz-Trillo I."/>
            <person name="Lander E."/>
            <person name="Nusbaum C."/>
        </authorList>
    </citation>
    <scope>NUCLEOTIDE SEQUENCE [LARGE SCALE GENOMIC DNA]</scope>
    <source>
        <strain evidence="9 10">DAOM BR117</strain>
    </source>
</reference>
<keyword evidence="10" id="KW-1185">Reference proteome</keyword>
<evidence type="ECO:0000256" key="3">
    <source>
        <dbReference type="ARBA" id="ARBA00022692"/>
    </source>
</evidence>
<evidence type="ECO:0000256" key="2">
    <source>
        <dbReference type="ARBA" id="ARBA00022617"/>
    </source>
</evidence>
<dbReference type="NCBIfam" id="TIGR02970">
    <property type="entry name" value="succ_dehyd_cytB"/>
    <property type="match status" value="1"/>
</dbReference>
<dbReference type="Gene3D" id="1.20.1300.10">
    <property type="entry name" value="Fumarate reductase/succinate dehydrogenase, transmembrane subunit"/>
    <property type="match status" value="1"/>
</dbReference>
<protein>
    <submittedName>
        <fullName evidence="9">Succinate dehydrogenase, cytochrome b556 subunit</fullName>
    </submittedName>
</protein>
<dbReference type="FunCoup" id="A0A0L0HU65">
    <property type="interactions" value="202"/>
</dbReference>
<gene>
    <name evidence="9" type="ORF">SPPG_08854</name>
</gene>
<evidence type="ECO:0000256" key="6">
    <source>
        <dbReference type="ARBA" id="ARBA00023004"/>
    </source>
</evidence>
<dbReference type="GO" id="GO:0009055">
    <property type="term" value="F:electron transfer activity"/>
    <property type="evidence" value="ECO:0007669"/>
    <property type="project" value="InterPro"/>
</dbReference>
<dbReference type="Proteomes" id="UP000053201">
    <property type="component" value="Unassembled WGS sequence"/>
</dbReference>
<accession>A0A0L0HU65</accession>
<dbReference type="STRING" id="645134.A0A0L0HU65"/>
<dbReference type="SUPFAM" id="SSF81343">
    <property type="entry name" value="Fumarate reductase respiratory complex transmembrane subunits"/>
    <property type="match status" value="1"/>
</dbReference>
<dbReference type="GO" id="GO:0005739">
    <property type="term" value="C:mitochondrion"/>
    <property type="evidence" value="ECO:0007669"/>
    <property type="project" value="GOC"/>
</dbReference>
<comment type="subcellular location">
    <subcellularLocation>
        <location evidence="1">Membrane</location>
        <topology evidence="1">Multi-pass membrane protein</topology>
    </subcellularLocation>
</comment>
<dbReference type="PANTHER" id="PTHR10978:SF5">
    <property type="entry name" value="SUCCINATE DEHYDROGENASE CYTOCHROME B560 SUBUNIT, MITOCHONDRIAL"/>
    <property type="match status" value="1"/>
</dbReference>
<evidence type="ECO:0000313" key="9">
    <source>
        <dbReference type="EMBL" id="KND04896.1"/>
    </source>
</evidence>
<feature type="transmembrane region" description="Helical" evidence="8">
    <location>
        <begin position="136"/>
        <end position="159"/>
    </location>
</feature>
<feature type="transmembrane region" description="Helical" evidence="8">
    <location>
        <begin position="171"/>
        <end position="191"/>
    </location>
</feature>
<dbReference type="GeneID" id="27691979"/>
<dbReference type="InterPro" id="IPR014314">
    <property type="entry name" value="Succ_DH_cytb556"/>
</dbReference>
<keyword evidence="3 8" id="KW-0812">Transmembrane</keyword>
<proteinExistence type="predicted"/>
<dbReference type="EMBL" id="KQ257450">
    <property type="protein sequence ID" value="KND04896.1"/>
    <property type="molecule type" value="Genomic_DNA"/>
</dbReference>
<dbReference type="GO" id="GO:0016020">
    <property type="term" value="C:membrane"/>
    <property type="evidence" value="ECO:0007669"/>
    <property type="project" value="UniProtKB-SubCell"/>
</dbReference>
<evidence type="ECO:0000256" key="5">
    <source>
        <dbReference type="ARBA" id="ARBA00022989"/>
    </source>
</evidence>
<dbReference type="CDD" id="cd03499">
    <property type="entry name" value="SQR_TypeC_SdhC"/>
    <property type="match status" value="1"/>
</dbReference>
<keyword evidence="4" id="KW-0479">Metal-binding</keyword>
<keyword evidence="5 8" id="KW-1133">Transmembrane helix</keyword>
<evidence type="ECO:0000256" key="4">
    <source>
        <dbReference type="ARBA" id="ARBA00022723"/>
    </source>
</evidence>
<keyword evidence="6" id="KW-0408">Iron</keyword>
<dbReference type="OrthoDB" id="588261at2759"/>